<dbReference type="CDD" id="cd00051">
    <property type="entry name" value="EFh"/>
    <property type="match status" value="2"/>
</dbReference>
<accession>F0Y8E5</accession>
<evidence type="ECO:0000259" key="3">
    <source>
        <dbReference type="PROSITE" id="PS50222"/>
    </source>
</evidence>
<keyword evidence="2" id="KW-0106">Calcium</keyword>
<dbReference type="GO" id="GO:0005509">
    <property type="term" value="F:calcium ion binding"/>
    <property type="evidence" value="ECO:0007669"/>
    <property type="project" value="InterPro"/>
</dbReference>
<dbReference type="InterPro" id="IPR002048">
    <property type="entry name" value="EF_hand_dom"/>
</dbReference>
<dbReference type="AlphaFoldDB" id="F0Y8E5"/>
<dbReference type="PANTHER" id="PTHR23050">
    <property type="entry name" value="CALCIUM BINDING PROTEIN"/>
    <property type="match status" value="1"/>
</dbReference>
<dbReference type="PROSITE" id="PS00018">
    <property type="entry name" value="EF_HAND_1"/>
    <property type="match status" value="3"/>
</dbReference>
<dbReference type="SUPFAM" id="SSF47473">
    <property type="entry name" value="EF-hand"/>
    <property type="match status" value="1"/>
</dbReference>
<dbReference type="InterPro" id="IPR018247">
    <property type="entry name" value="EF_Hand_1_Ca_BS"/>
</dbReference>
<name>F0Y8E5_AURAN</name>
<dbReference type="PROSITE" id="PS50222">
    <property type="entry name" value="EF_HAND_2"/>
    <property type="match status" value="2"/>
</dbReference>
<dbReference type="InterPro" id="IPR011992">
    <property type="entry name" value="EF-hand-dom_pair"/>
</dbReference>
<dbReference type="Proteomes" id="UP000002729">
    <property type="component" value="Unassembled WGS sequence"/>
</dbReference>
<dbReference type="Gene3D" id="1.10.238.10">
    <property type="entry name" value="EF-hand"/>
    <property type="match status" value="2"/>
</dbReference>
<keyword evidence="5" id="KW-1185">Reference proteome</keyword>
<dbReference type="InterPro" id="IPR050145">
    <property type="entry name" value="Centrin_CML-like"/>
</dbReference>
<organism evidence="5">
    <name type="scientific">Aureococcus anophagefferens</name>
    <name type="common">Harmful bloom alga</name>
    <dbReference type="NCBI Taxonomy" id="44056"/>
    <lineage>
        <taxon>Eukaryota</taxon>
        <taxon>Sar</taxon>
        <taxon>Stramenopiles</taxon>
        <taxon>Ochrophyta</taxon>
        <taxon>Pelagophyceae</taxon>
        <taxon>Pelagomonadales</taxon>
        <taxon>Pelagomonadaceae</taxon>
        <taxon>Aureococcus</taxon>
    </lineage>
</organism>
<dbReference type="SMART" id="SM00054">
    <property type="entry name" value="EFh"/>
    <property type="match status" value="3"/>
</dbReference>
<protein>
    <recommendedName>
        <fullName evidence="3">EF-hand domain-containing protein</fullName>
    </recommendedName>
</protein>
<gene>
    <name evidence="4" type="ORF">AURANDRAFT_16528</name>
</gene>
<dbReference type="eggNOG" id="KOG0027">
    <property type="taxonomic scope" value="Eukaryota"/>
</dbReference>
<dbReference type="EMBL" id="GL833127">
    <property type="protein sequence ID" value="EGB08590.1"/>
    <property type="molecule type" value="Genomic_DNA"/>
</dbReference>
<dbReference type="GeneID" id="20218676"/>
<dbReference type="RefSeq" id="XP_009036593.1">
    <property type="nucleotide sequence ID" value="XM_009038345.1"/>
</dbReference>
<dbReference type="InParanoid" id="F0Y8E5"/>
<dbReference type="OrthoDB" id="313446at2759"/>
<feature type="non-terminal residue" evidence="4">
    <location>
        <position position="1"/>
    </location>
</feature>
<keyword evidence="1" id="KW-0677">Repeat</keyword>
<evidence type="ECO:0000313" key="4">
    <source>
        <dbReference type="EMBL" id="EGB08590.1"/>
    </source>
</evidence>
<proteinExistence type="predicted"/>
<feature type="domain" description="EF-hand" evidence="3">
    <location>
        <begin position="1"/>
        <end position="31"/>
    </location>
</feature>
<feature type="domain" description="EF-hand" evidence="3">
    <location>
        <begin position="66"/>
        <end position="101"/>
    </location>
</feature>
<dbReference type="KEGG" id="aaf:AURANDRAFT_16528"/>
<evidence type="ECO:0000256" key="1">
    <source>
        <dbReference type="ARBA" id="ARBA00022737"/>
    </source>
</evidence>
<evidence type="ECO:0000313" key="5">
    <source>
        <dbReference type="Proteomes" id="UP000002729"/>
    </source>
</evidence>
<reference evidence="4 5" key="1">
    <citation type="journal article" date="2011" name="Proc. Natl. Acad. Sci. U.S.A.">
        <title>Niche of harmful alga Aureococcus anophagefferens revealed through ecogenomics.</title>
        <authorList>
            <person name="Gobler C.J."/>
            <person name="Berry D.L."/>
            <person name="Dyhrman S.T."/>
            <person name="Wilhelm S.W."/>
            <person name="Salamov A."/>
            <person name="Lobanov A.V."/>
            <person name="Zhang Y."/>
            <person name="Collier J.L."/>
            <person name="Wurch L.L."/>
            <person name="Kustka A.B."/>
            <person name="Dill B.D."/>
            <person name="Shah M."/>
            <person name="VerBerkmoes N.C."/>
            <person name="Kuo A."/>
            <person name="Terry A."/>
            <person name="Pangilinan J."/>
            <person name="Lindquist E.A."/>
            <person name="Lucas S."/>
            <person name="Paulsen I.T."/>
            <person name="Hattenrath-Lehmann T.K."/>
            <person name="Talmage S.C."/>
            <person name="Walker E.A."/>
            <person name="Koch F."/>
            <person name="Burson A.M."/>
            <person name="Marcoval M.A."/>
            <person name="Tang Y.Z."/>
            <person name="Lecleir G.R."/>
            <person name="Coyne K.J."/>
            <person name="Berg G.M."/>
            <person name="Bertrand E.M."/>
            <person name="Saito M.A."/>
            <person name="Gladyshev V.N."/>
            <person name="Grigoriev I.V."/>
        </authorList>
    </citation>
    <scope>NUCLEOTIDE SEQUENCE [LARGE SCALE GENOMIC DNA]</scope>
    <source>
        <strain evidence="5">CCMP 1984</strain>
    </source>
</reference>
<dbReference type="Pfam" id="PF13499">
    <property type="entry name" value="EF-hand_7"/>
    <property type="match status" value="2"/>
</dbReference>
<evidence type="ECO:0000256" key="2">
    <source>
        <dbReference type="ARBA" id="ARBA00022837"/>
    </source>
</evidence>
<sequence length="133" mass="14635">LRQIFKRFDANGDGSLSRDELRLALEGRNRDVTRFEDFWAALDRDHDGRKLRKAINVACHGAGAGASLGLLRSIFRRFDASGDGVIQRDELRKGLSIAGVDFSQGAYDEVMAEMDIDHDGAVSLPEFAHAICG</sequence>
<feature type="non-terminal residue" evidence="4">
    <location>
        <position position="133"/>
    </location>
</feature>